<dbReference type="Gene3D" id="3.40.50.2000">
    <property type="entry name" value="Glycogen Phosphorylase B"/>
    <property type="match status" value="2"/>
</dbReference>
<comment type="function">
    <text evidence="7">Catalyzes the glucosylation at the O-5 position of anthocyanidin 3-glucosides to form anthocyanidin 3,5-di-O-glucosides using UDP-glucose as sugar donor. Anthocyanidin 3,5-di-O-glucosides are molecules that are responsible for pigmentation. Also acts on anthocyanidin 3-O-(6-O-malonylglucoside). Much less active with hydroxycinnamoylglucose derivatives. No activity in the absence of the 3-O-glucoside group.</text>
</comment>
<comment type="pathway">
    <text evidence="1">Pigment biosynthesis; anthocyanin biosynthesis.</text>
</comment>
<comment type="catalytic activity">
    <reaction evidence="6">
        <text>an anthocyanidin 3-O-beta-D-glucoside + UDP-alpha-D-glucose = an anthocyanidin 3,5-di-O-beta-D-glucoside + UDP + 2 H(+)</text>
        <dbReference type="Rhea" id="RHEA:35423"/>
        <dbReference type="ChEBI" id="CHEBI:15378"/>
        <dbReference type="ChEBI" id="CHEBI:16307"/>
        <dbReference type="ChEBI" id="CHEBI:57503"/>
        <dbReference type="ChEBI" id="CHEBI:58223"/>
        <dbReference type="ChEBI" id="CHEBI:58885"/>
        <dbReference type="EC" id="2.4.1.298"/>
    </reaction>
</comment>
<comment type="similarity">
    <text evidence="2 8">Belongs to the UDP-glycosyltransferase family.</text>
</comment>
<evidence type="ECO:0000256" key="4">
    <source>
        <dbReference type="ARBA" id="ARBA00022679"/>
    </source>
</evidence>
<comment type="caution">
    <text evidence="10">The sequence shown here is derived from an EMBL/GenBank/DDBJ whole genome shotgun (WGS) entry which is preliminary data.</text>
</comment>
<dbReference type="PROSITE" id="PS00375">
    <property type="entry name" value="UDPGT"/>
    <property type="match status" value="1"/>
</dbReference>
<sequence>MDYHILQVTFPAQGHINPSLQLAKRLTKMGVKVTFLTSLSAIRRMSKTNSSIDFVSFSDGYDNGWSNVNVQDFMSSLKEHGSKAVSEILTKNREKGQPFTRVIHSLLIPWAGQAAYDLQVPVTLVWIQPATLFDIYFYHFNKYIDNCNGGNRVIELPGLPKFEPNDLPSFLLDSNPNIYDFALQNFKEHFELLDRESRKTRPTVLVNTFDALEHEPLRVIDKYKLIPIGPLTPSGFLDGKDPSDNSFGGDLIKKSVDYVEWLDSKDKLSVVYIAFGSYSDISKSQLDEIAKGLIKSNRPFLWVIRGTENREKLDEMLSFREDLEKIGKIVPWCDQVEVLSHSSVGCFVTHCGWNSTLESLVFGVPVVAIPQWTDQATNAKLVQDYWRSGVRCVKGVNGGVVECGEFERCLEIVMGCGEMRKEAKKWKELAKETMKEDGNSNANLKFFIENVVGGHCQG</sequence>
<dbReference type="GO" id="GO:0102816">
    <property type="term" value="F:UDP-D-glucose:delphinidin 3-O-glucosyl-5-O-caffeoylglucoside -O-beta-D-glucosyltransferase activity"/>
    <property type="evidence" value="ECO:0007669"/>
    <property type="project" value="UniProtKB-EC"/>
</dbReference>
<proteinExistence type="inferred from homology"/>
<evidence type="ECO:0000313" key="11">
    <source>
        <dbReference type="Proteomes" id="UP001634393"/>
    </source>
</evidence>
<evidence type="ECO:0000256" key="3">
    <source>
        <dbReference type="ARBA" id="ARBA00022676"/>
    </source>
</evidence>
<dbReference type="CDD" id="cd03784">
    <property type="entry name" value="GT1_Gtf-like"/>
    <property type="match status" value="1"/>
</dbReference>
<dbReference type="PANTHER" id="PTHR11926:SF870">
    <property type="entry name" value="UDP-GLYCOSYLTRANSFERASE 75B1"/>
    <property type="match status" value="1"/>
</dbReference>
<protein>
    <recommendedName>
        <fullName evidence="9">Glycosyltransferase</fullName>
        <ecNumber evidence="9">2.4.1.-</ecNumber>
    </recommendedName>
</protein>
<keyword evidence="11" id="KW-1185">Reference proteome</keyword>
<evidence type="ECO:0000256" key="5">
    <source>
        <dbReference type="ARBA" id="ARBA00022729"/>
    </source>
</evidence>
<evidence type="ECO:0000256" key="8">
    <source>
        <dbReference type="RuleBase" id="RU003718"/>
    </source>
</evidence>
<dbReference type="AlphaFoldDB" id="A0ABD3SYN2"/>
<dbReference type="Pfam" id="PF00201">
    <property type="entry name" value="UDPGT"/>
    <property type="match status" value="1"/>
</dbReference>
<dbReference type="FunFam" id="3.40.50.2000:FF:000019">
    <property type="entry name" value="Glycosyltransferase"/>
    <property type="match status" value="1"/>
</dbReference>
<evidence type="ECO:0000256" key="6">
    <source>
        <dbReference type="ARBA" id="ARBA00050360"/>
    </source>
</evidence>
<keyword evidence="4 8" id="KW-0808">Transferase</keyword>
<evidence type="ECO:0000256" key="2">
    <source>
        <dbReference type="ARBA" id="ARBA00009995"/>
    </source>
</evidence>
<gene>
    <name evidence="10" type="ORF">ACJIZ3_018080</name>
</gene>
<reference evidence="10 11" key="1">
    <citation type="submission" date="2024-12" db="EMBL/GenBank/DDBJ databases">
        <title>The unique morphological basis and parallel evolutionary history of personate flowers in Penstemon.</title>
        <authorList>
            <person name="Depatie T.H."/>
            <person name="Wessinger C.A."/>
        </authorList>
    </citation>
    <scope>NUCLEOTIDE SEQUENCE [LARGE SCALE GENOMIC DNA]</scope>
    <source>
        <strain evidence="10">WTNN_2</strain>
        <tissue evidence="10">Leaf</tissue>
    </source>
</reference>
<name>A0ABD3SYN2_9LAMI</name>
<dbReference type="PANTHER" id="PTHR11926">
    <property type="entry name" value="GLUCOSYL/GLUCURONOSYL TRANSFERASES"/>
    <property type="match status" value="1"/>
</dbReference>
<keyword evidence="5" id="KW-0732">Signal</keyword>
<evidence type="ECO:0000256" key="7">
    <source>
        <dbReference type="ARBA" id="ARBA00056922"/>
    </source>
</evidence>
<dbReference type="SUPFAM" id="SSF53756">
    <property type="entry name" value="UDP-Glycosyltransferase/glycogen phosphorylase"/>
    <property type="match status" value="1"/>
</dbReference>
<evidence type="ECO:0000256" key="9">
    <source>
        <dbReference type="RuleBase" id="RU362057"/>
    </source>
</evidence>
<evidence type="ECO:0000313" key="10">
    <source>
        <dbReference type="EMBL" id="KAL3829278.1"/>
    </source>
</evidence>
<dbReference type="EC" id="2.4.1.-" evidence="9"/>
<dbReference type="Proteomes" id="UP001634393">
    <property type="component" value="Unassembled WGS sequence"/>
</dbReference>
<dbReference type="EMBL" id="JBJXBP010000005">
    <property type="protein sequence ID" value="KAL3829278.1"/>
    <property type="molecule type" value="Genomic_DNA"/>
</dbReference>
<evidence type="ECO:0000256" key="1">
    <source>
        <dbReference type="ARBA" id="ARBA00004935"/>
    </source>
</evidence>
<accession>A0ABD3SYN2</accession>
<organism evidence="10 11">
    <name type="scientific">Penstemon smallii</name>
    <dbReference type="NCBI Taxonomy" id="265156"/>
    <lineage>
        <taxon>Eukaryota</taxon>
        <taxon>Viridiplantae</taxon>
        <taxon>Streptophyta</taxon>
        <taxon>Embryophyta</taxon>
        <taxon>Tracheophyta</taxon>
        <taxon>Spermatophyta</taxon>
        <taxon>Magnoliopsida</taxon>
        <taxon>eudicotyledons</taxon>
        <taxon>Gunneridae</taxon>
        <taxon>Pentapetalae</taxon>
        <taxon>asterids</taxon>
        <taxon>lamiids</taxon>
        <taxon>Lamiales</taxon>
        <taxon>Plantaginaceae</taxon>
        <taxon>Cheloneae</taxon>
        <taxon>Penstemon</taxon>
    </lineage>
</organism>
<dbReference type="InterPro" id="IPR035595">
    <property type="entry name" value="UDP_glycos_trans_CS"/>
</dbReference>
<dbReference type="InterPro" id="IPR002213">
    <property type="entry name" value="UDP_glucos_trans"/>
</dbReference>
<keyword evidence="3 8" id="KW-0328">Glycosyltransferase</keyword>